<dbReference type="PROSITE" id="PS51257">
    <property type="entry name" value="PROKAR_LIPOPROTEIN"/>
    <property type="match status" value="1"/>
</dbReference>
<dbReference type="InterPro" id="IPR019546">
    <property type="entry name" value="TAT_signal_bac_arc"/>
</dbReference>
<evidence type="ECO:0000313" key="3">
    <source>
        <dbReference type="Proteomes" id="UP000220752"/>
    </source>
</evidence>
<keyword evidence="3" id="KW-1185">Reference proteome</keyword>
<accession>A0A2A6ZE91</accession>
<keyword evidence="1" id="KW-0732">Signal</keyword>
<dbReference type="EMBL" id="NMTQ01000011">
    <property type="protein sequence ID" value="PDX59725.1"/>
    <property type="molecule type" value="Genomic_DNA"/>
</dbReference>
<evidence type="ECO:0008006" key="4">
    <source>
        <dbReference type="Google" id="ProtNLM"/>
    </source>
</evidence>
<sequence>MILSRRSFLKLAGLTTVAAASASMFTGCGSLKPVTIVYIYEGTDNDIKTKVENLNKDKTKTTYIPLMSGTDYAKGFVSSYLKGTGLVVDTAEGKTTYKVATDGENKGKLVIYVKAAS</sequence>
<reference evidence="2 3" key="1">
    <citation type="journal article" date="2017" name="Front. Microbiol.">
        <title>New Insights into the Diversity of the Genus Faecalibacterium.</title>
        <authorList>
            <person name="Benevides L."/>
            <person name="Burman S."/>
            <person name="Martin R."/>
            <person name="Robert V."/>
            <person name="Thomas M."/>
            <person name="Miquel S."/>
            <person name="Chain F."/>
            <person name="Sokol H."/>
            <person name="Bermudez-Humaran L.G."/>
            <person name="Morrison M."/>
            <person name="Langella P."/>
            <person name="Azevedo V.A."/>
            <person name="Chatel J.M."/>
            <person name="Soares S."/>
        </authorList>
    </citation>
    <scope>NUCLEOTIDE SEQUENCE [LARGE SCALE GENOMIC DNA]</scope>
    <source>
        <strain evidence="3">CNCM I-4540</strain>
    </source>
</reference>
<evidence type="ECO:0000256" key="1">
    <source>
        <dbReference type="SAM" id="SignalP"/>
    </source>
</evidence>
<gene>
    <name evidence="2" type="ORF">CGS46_02105</name>
</gene>
<dbReference type="Proteomes" id="UP000220752">
    <property type="component" value="Unassembled WGS sequence"/>
</dbReference>
<comment type="caution">
    <text evidence="2">The sequence shown here is derived from an EMBL/GenBank/DDBJ whole genome shotgun (WGS) entry which is preliminary data.</text>
</comment>
<name>A0A2A6ZE91_9FIRM</name>
<feature type="chain" id="PRO_5038709475" description="Twin-arginine translocation signal domain-containing protein" evidence="1">
    <location>
        <begin position="23"/>
        <end position="117"/>
    </location>
</feature>
<dbReference type="PROSITE" id="PS51318">
    <property type="entry name" value="TAT"/>
    <property type="match status" value="1"/>
</dbReference>
<feature type="signal peptide" evidence="1">
    <location>
        <begin position="1"/>
        <end position="22"/>
    </location>
</feature>
<dbReference type="AlphaFoldDB" id="A0A2A6ZE91"/>
<dbReference type="NCBIfam" id="TIGR01409">
    <property type="entry name" value="TAT_signal_seq"/>
    <property type="match status" value="1"/>
</dbReference>
<proteinExistence type="predicted"/>
<organism evidence="2 3">
    <name type="scientific">Faecalibacterium langellae</name>
    <dbReference type="NCBI Taxonomy" id="3435293"/>
    <lineage>
        <taxon>Bacteria</taxon>
        <taxon>Bacillati</taxon>
        <taxon>Bacillota</taxon>
        <taxon>Clostridia</taxon>
        <taxon>Eubacteriales</taxon>
        <taxon>Oscillospiraceae</taxon>
        <taxon>Faecalibacterium</taxon>
    </lineage>
</organism>
<dbReference type="InterPro" id="IPR006311">
    <property type="entry name" value="TAT_signal"/>
</dbReference>
<protein>
    <recommendedName>
        <fullName evidence="4">Twin-arginine translocation signal domain-containing protein</fullName>
    </recommendedName>
</protein>
<evidence type="ECO:0000313" key="2">
    <source>
        <dbReference type="EMBL" id="PDX59725.1"/>
    </source>
</evidence>